<evidence type="ECO:0000313" key="1">
    <source>
        <dbReference type="EMBL" id="KAJ7986532.1"/>
    </source>
</evidence>
<dbReference type="EMBL" id="CM055761">
    <property type="protein sequence ID" value="KAJ7986532.1"/>
    <property type="molecule type" value="Genomic_DNA"/>
</dbReference>
<evidence type="ECO:0000313" key="2">
    <source>
        <dbReference type="Proteomes" id="UP001157502"/>
    </source>
</evidence>
<proteinExistence type="predicted"/>
<gene>
    <name evidence="1" type="ORF">DPEC_G00340840</name>
</gene>
<dbReference type="Proteomes" id="UP001157502">
    <property type="component" value="Chromosome 34"/>
</dbReference>
<accession>A0ACC2F588</accession>
<organism evidence="1 2">
    <name type="scientific">Dallia pectoralis</name>
    <name type="common">Alaska blackfish</name>
    <dbReference type="NCBI Taxonomy" id="75939"/>
    <lineage>
        <taxon>Eukaryota</taxon>
        <taxon>Metazoa</taxon>
        <taxon>Chordata</taxon>
        <taxon>Craniata</taxon>
        <taxon>Vertebrata</taxon>
        <taxon>Euteleostomi</taxon>
        <taxon>Actinopterygii</taxon>
        <taxon>Neopterygii</taxon>
        <taxon>Teleostei</taxon>
        <taxon>Protacanthopterygii</taxon>
        <taxon>Esociformes</taxon>
        <taxon>Umbridae</taxon>
        <taxon>Dallia</taxon>
    </lineage>
</organism>
<name>A0ACC2F588_DALPE</name>
<comment type="caution">
    <text evidence="1">The sequence shown here is derived from an EMBL/GenBank/DDBJ whole genome shotgun (WGS) entry which is preliminary data.</text>
</comment>
<keyword evidence="2" id="KW-1185">Reference proteome</keyword>
<sequence length="171" mass="18832">MGVAQLAHTGHAVHRASCANRLLPTACCPALVFRLQGRAAALIHCGSKKPRGFLLCHLRAWPDSVQTRPAFTRNSPQRPRPPPRSVITSPVSVQQKKHCHVRNGTDKAASSQCLATVALVAECPEHFSNQRTVELLAPCVHDYLWNETIFPESRSLLAEVHPELLVIADDR</sequence>
<protein>
    <submittedName>
        <fullName evidence="1">Uncharacterized protein</fullName>
    </submittedName>
</protein>
<reference evidence="1" key="1">
    <citation type="submission" date="2021-05" db="EMBL/GenBank/DDBJ databases">
        <authorList>
            <person name="Pan Q."/>
            <person name="Jouanno E."/>
            <person name="Zahm M."/>
            <person name="Klopp C."/>
            <person name="Cabau C."/>
            <person name="Louis A."/>
            <person name="Berthelot C."/>
            <person name="Parey E."/>
            <person name="Roest Crollius H."/>
            <person name="Montfort J."/>
            <person name="Robinson-Rechavi M."/>
            <person name="Bouchez O."/>
            <person name="Lampietro C."/>
            <person name="Lopez Roques C."/>
            <person name="Donnadieu C."/>
            <person name="Postlethwait J."/>
            <person name="Bobe J."/>
            <person name="Dillon D."/>
            <person name="Chandos A."/>
            <person name="von Hippel F."/>
            <person name="Guiguen Y."/>
        </authorList>
    </citation>
    <scope>NUCLEOTIDE SEQUENCE</scope>
    <source>
        <strain evidence="1">YG-Jan2019</strain>
    </source>
</reference>